<keyword evidence="5 9" id="KW-0456">Lyase</keyword>
<dbReference type="Proteomes" id="UP000249134">
    <property type="component" value="Chromosome 1"/>
</dbReference>
<dbReference type="SUPFAM" id="SSF49863">
    <property type="entry name" value="Hyaluronate lyase-like, C-terminal domain"/>
    <property type="match status" value="1"/>
</dbReference>
<dbReference type="InterPro" id="IPR014718">
    <property type="entry name" value="GH-type_carb-bd"/>
</dbReference>
<name>A0A2X4YQ80_LEDLE</name>
<dbReference type="SUPFAM" id="SSF49373">
    <property type="entry name" value="Invasin/intimin cell-adhesion fragments"/>
    <property type="match status" value="1"/>
</dbReference>
<dbReference type="InterPro" id="IPR004103">
    <property type="entry name" value="Lyase_8_C"/>
</dbReference>
<dbReference type="Pfam" id="PF08124">
    <property type="entry name" value="Lyase_8_N"/>
    <property type="match status" value="1"/>
</dbReference>
<protein>
    <submittedName>
        <fullName evidence="9">Hyaluronate lyase</fullName>
        <ecNumber evidence="9">4.2.2.1</ecNumber>
    </submittedName>
</protein>
<dbReference type="EC" id="4.2.2.1" evidence="9"/>
<dbReference type="Pfam" id="PF02884">
    <property type="entry name" value="Lyase_8_C"/>
    <property type="match status" value="1"/>
</dbReference>
<keyword evidence="10" id="KW-1185">Reference proteome</keyword>
<feature type="signal peptide" evidence="7">
    <location>
        <begin position="1"/>
        <end position="25"/>
    </location>
</feature>
<dbReference type="Gene3D" id="1.50.10.100">
    <property type="entry name" value="Chondroitin AC/alginate lyase"/>
    <property type="match status" value="1"/>
</dbReference>
<dbReference type="InterPro" id="IPR054470">
    <property type="entry name" value="FIMAH_dom"/>
</dbReference>
<evidence type="ECO:0000259" key="8">
    <source>
        <dbReference type="SMART" id="SM00635"/>
    </source>
</evidence>
<evidence type="ECO:0000256" key="3">
    <source>
        <dbReference type="ARBA" id="ARBA00022525"/>
    </source>
</evidence>
<evidence type="ECO:0000313" key="9">
    <source>
        <dbReference type="EMBL" id="SQI53825.1"/>
    </source>
</evidence>
<dbReference type="GO" id="GO:0030246">
    <property type="term" value="F:carbohydrate binding"/>
    <property type="evidence" value="ECO:0007669"/>
    <property type="project" value="InterPro"/>
</dbReference>
<dbReference type="Gene3D" id="2.60.40.1080">
    <property type="match status" value="1"/>
</dbReference>
<comment type="similarity">
    <text evidence="2">Belongs to the polysaccharide lyase 8 family.</text>
</comment>
<dbReference type="Gene3D" id="2.70.98.10">
    <property type="match status" value="1"/>
</dbReference>
<dbReference type="Pfam" id="PF22888">
    <property type="entry name" value="FIMAH"/>
    <property type="match status" value="1"/>
</dbReference>
<dbReference type="KEGG" id="blen:NCTC4824_01130"/>
<dbReference type="Gene3D" id="2.60.220.10">
    <property type="entry name" value="Polysaccharide lyase family 8-like, C-terminal"/>
    <property type="match status" value="1"/>
</dbReference>
<dbReference type="PANTHER" id="PTHR38481">
    <property type="entry name" value="HYALURONATE LYASE"/>
    <property type="match status" value="1"/>
</dbReference>
<feature type="active site" evidence="6">
    <location>
        <position position="328"/>
    </location>
</feature>
<reference evidence="9 10" key="1">
    <citation type="submission" date="2018-06" db="EMBL/GenBank/DDBJ databases">
        <authorList>
            <consortium name="Pathogen Informatics"/>
            <person name="Doyle S."/>
        </authorList>
    </citation>
    <scope>NUCLEOTIDE SEQUENCE [LARGE SCALE GENOMIC DNA]</scope>
    <source>
        <strain evidence="9 10">NCTC4824</strain>
    </source>
</reference>
<evidence type="ECO:0000256" key="5">
    <source>
        <dbReference type="ARBA" id="ARBA00023239"/>
    </source>
</evidence>
<gene>
    <name evidence="9" type="ORF">NCTC4824_01130</name>
</gene>
<dbReference type="SUPFAM" id="SSF48230">
    <property type="entry name" value="Chondroitin AC/alginate lyase"/>
    <property type="match status" value="1"/>
</dbReference>
<dbReference type="PANTHER" id="PTHR38481:SF1">
    <property type="entry name" value="HYALURONATE LYASE"/>
    <property type="match status" value="1"/>
</dbReference>
<keyword evidence="4 7" id="KW-0732">Signal</keyword>
<dbReference type="STRING" id="1348624.GCA_001591545_00226"/>
<dbReference type="SUPFAM" id="SSF74650">
    <property type="entry name" value="Galactose mutarotase-like"/>
    <property type="match status" value="1"/>
</dbReference>
<dbReference type="GO" id="GO:0030340">
    <property type="term" value="F:hyaluronate lyase activity"/>
    <property type="evidence" value="ECO:0007669"/>
    <property type="project" value="UniProtKB-EC"/>
</dbReference>
<dbReference type="GO" id="GO:0005975">
    <property type="term" value="P:carbohydrate metabolic process"/>
    <property type="evidence" value="ECO:0007669"/>
    <property type="project" value="InterPro"/>
</dbReference>
<dbReference type="InterPro" id="IPR012970">
    <property type="entry name" value="Lyase_8_alpha_N"/>
</dbReference>
<dbReference type="InterPro" id="IPR011013">
    <property type="entry name" value="Gal_mutarotase_sf_dom"/>
</dbReference>
<feature type="chain" id="PRO_5038960236" evidence="7">
    <location>
        <begin position="26"/>
        <end position="1154"/>
    </location>
</feature>
<sequence>MKKVFSAMLTVILLLSVFFPGIKSEAEGNETTETEAYEKMRLKWFNRLTGNDQYNADDTDMVTYIEGIVSLVSNDKENGHWDTMEQSKDRTYLWSDLTSTTNSDDVSTNYYRLRDMAYAYAMEGSTHYQNTKLRDAIIDGMQWMYVKHYNENKAQYGNWWNWEIGAPTALKDLLVLMYDDLQEKEITNYLNAIHRFVPDSVNRDRFPGVIETGANRTDKALIVTISGIIGENSNKIAEARDALSQVFLYTTKGDGFYRDGSFIQHNHVPYNGSYGSVLVNGLANVLYLLNDSPWSVTDPNAANVYNWIKDSFEPLMYKGAMMDMVRGRAISRENSSDHTTGRSITLSILRLAEGVPANQALELKSMAKEWIQSDKTFDEYYRGINIYDMILAKSVVNDDSIETRGELVKNQIFGAMDRVVHQRPEFALGISMSSSRISGIEMGTHSGYENTKGWYTGYGMTYLYNDDLKQFSNDYWPTIDMLRLPGTTTDGTEGKPVQSWSPYLSTKSWVGGSSIDGLYGAAGMEFDIENSTLTGKKSWFMFDDEIVALGSGITGSENRKTETIIENRQLNRKGDNALTVNKESKPNKSGWKEQMKSVKWAHLEGNTDHSAIGYFFPKPSTVLGLRESRTGAWEDINFQGSTDQITRNYLSLAVDHGGNPERANYEYVLLPSKNIEETDKYAQDPDIVIIENSESAHAVKENKLGIIAANFFESKPYHVDFIRSYGPASVMVKEEGDELTISVSDPTHTQSKIKLELGKISLSVLSKDDSVDVSRMKAFTEIEVDVSGSLGASHKVKFKIAPEGGELPTEILPTDITLDQKELNLFANYAGVTLKPTVLPENAWVKDVEWSSSDSSIISVDASGFIMPLSAGTAVVTVKSIANPELKATASITVEEMEGLYIVSEDAFVRNGSHANTNYGADPSLSVKSDVAGYARKSYLKFNVDNIDKNDVESVVLRLFVSGFNRDPKRTLSVYATNNNWSEPAITWNNAPDEATLLSSKEIMQAGQWYEFDVTHYIKSIDLKEEISFLLQNTGPNTQFNDLSIASKEKGINQPQLIITSKDTPTDISTKDMKELVEKFEEEAAFVNVSAPRSLKIHLTAVGQFENQKVAKKVVKHMESFKLLLDQQKKANLISEEAYNSLQTGADSLIKKWE</sequence>
<feature type="active site" evidence="6">
    <location>
        <position position="274"/>
    </location>
</feature>
<dbReference type="EMBL" id="LS483476">
    <property type="protein sequence ID" value="SQI53825.1"/>
    <property type="molecule type" value="Genomic_DNA"/>
</dbReference>
<dbReference type="Pfam" id="PF02278">
    <property type="entry name" value="Lyase_8"/>
    <property type="match status" value="1"/>
</dbReference>
<feature type="active site" evidence="6">
    <location>
        <position position="265"/>
    </location>
</feature>
<dbReference type="Pfam" id="PF24517">
    <property type="entry name" value="CBM96"/>
    <property type="match status" value="1"/>
</dbReference>
<evidence type="ECO:0000313" key="10">
    <source>
        <dbReference type="Proteomes" id="UP000249134"/>
    </source>
</evidence>
<proteinExistence type="inferred from homology"/>
<dbReference type="InterPro" id="IPR003343">
    <property type="entry name" value="Big_2"/>
</dbReference>
<evidence type="ECO:0000256" key="1">
    <source>
        <dbReference type="ARBA" id="ARBA00004613"/>
    </source>
</evidence>
<dbReference type="GO" id="GO:0005576">
    <property type="term" value="C:extracellular region"/>
    <property type="evidence" value="ECO:0007669"/>
    <property type="project" value="UniProtKB-SubCell"/>
</dbReference>
<dbReference type="CDD" id="cd01083">
    <property type="entry name" value="GAG_Lyase"/>
    <property type="match status" value="1"/>
</dbReference>
<evidence type="ECO:0000256" key="7">
    <source>
        <dbReference type="SAM" id="SignalP"/>
    </source>
</evidence>
<dbReference type="RefSeq" id="WP_066136292.1">
    <property type="nucleotide sequence ID" value="NZ_CBCSGM010000001.1"/>
</dbReference>
<evidence type="ECO:0000256" key="4">
    <source>
        <dbReference type="ARBA" id="ARBA00022729"/>
    </source>
</evidence>
<dbReference type="InterPro" id="IPR008929">
    <property type="entry name" value="Chondroitin_lyas"/>
</dbReference>
<comment type="subcellular location">
    <subcellularLocation>
        <location evidence="1">Secreted</location>
    </subcellularLocation>
</comment>
<dbReference type="AlphaFoldDB" id="A0A2X4YQ80"/>
<dbReference type="SMART" id="SM00635">
    <property type="entry name" value="BID_2"/>
    <property type="match status" value="1"/>
</dbReference>
<evidence type="ECO:0000256" key="2">
    <source>
        <dbReference type="ARBA" id="ARBA00006699"/>
    </source>
</evidence>
<dbReference type="InterPro" id="IPR003159">
    <property type="entry name" value="Lyase_8_central_dom"/>
</dbReference>
<dbReference type="InterPro" id="IPR011071">
    <property type="entry name" value="Lyase_8-like_C"/>
</dbReference>
<dbReference type="InterPro" id="IPR008964">
    <property type="entry name" value="Invasin/intimin_cell_adhesion"/>
</dbReference>
<dbReference type="InterPro" id="IPR038970">
    <property type="entry name" value="Lyase_8"/>
</dbReference>
<dbReference type="InterPro" id="IPR055372">
    <property type="entry name" value="CBM96"/>
</dbReference>
<evidence type="ECO:0000256" key="6">
    <source>
        <dbReference type="PIRSR" id="PIRSR638970-1"/>
    </source>
</evidence>
<keyword evidence="3" id="KW-0964">Secreted</keyword>
<feature type="domain" description="BIG2" evidence="8">
    <location>
        <begin position="812"/>
        <end position="890"/>
    </location>
</feature>
<organism evidence="9 10">
    <name type="scientific">Lederbergia lenta</name>
    <name type="common">Bacillus lentus</name>
    <dbReference type="NCBI Taxonomy" id="1467"/>
    <lineage>
        <taxon>Bacteria</taxon>
        <taxon>Bacillati</taxon>
        <taxon>Bacillota</taxon>
        <taxon>Bacilli</taxon>
        <taxon>Bacillales</taxon>
        <taxon>Bacillaceae</taxon>
        <taxon>Lederbergia</taxon>
    </lineage>
</organism>
<accession>A0A2X4YQ80</accession>
<dbReference type="NCBIfam" id="NF033679">
    <property type="entry name" value="DNRLRE_dom"/>
    <property type="match status" value="1"/>
</dbReference>